<dbReference type="KEGG" id="bter:105666847"/>
<dbReference type="Proteomes" id="UP000835206">
    <property type="component" value="Unplaced"/>
</dbReference>
<organism evidence="1 2">
    <name type="scientific">Bombus terrestris</name>
    <name type="common">Buff-tailed bumblebee</name>
    <name type="synonym">Apis terrestris</name>
    <dbReference type="NCBI Taxonomy" id="30195"/>
    <lineage>
        <taxon>Eukaryota</taxon>
        <taxon>Metazoa</taxon>
        <taxon>Ecdysozoa</taxon>
        <taxon>Arthropoda</taxon>
        <taxon>Hexapoda</taxon>
        <taxon>Insecta</taxon>
        <taxon>Pterygota</taxon>
        <taxon>Neoptera</taxon>
        <taxon>Endopterygota</taxon>
        <taxon>Hymenoptera</taxon>
        <taxon>Apocrita</taxon>
        <taxon>Aculeata</taxon>
        <taxon>Apoidea</taxon>
        <taxon>Anthophila</taxon>
        <taxon>Apidae</taxon>
        <taxon>Bombus</taxon>
        <taxon>Bombus</taxon>
    </lineage>
</organism>
<dbReference type="RefSeq" id="XP_012174536.1">
    <property type="nucleotide sequence ID" value="XM_012319146.2"/>
</dbReference>
<dbReference type="OrthoDB" id="7616072at2759"/>
<proteinExistence type="predicted"/>
<dbReference type="AlphaFoldDB" id="A0A9B2MRT7"/>
<sequence>MTAQYDIAGTKPESLIGHGIAKEFVISGITPNDFIKMQSGLEFDMDDLRRQFKKHCPDYMEKLEINRPSKAVEFCFKVMNEIGPESRKVKKGTRDKVWKFIFINDKIEHFVYIDIYKRENAQFSPKHEEKYMFLLLEEAGLLAQETFARLVHIAYGLGHKLMTPLSAACFSKEDIGKLTAELNDTEVNVLVSINQSTQSGGHYLQHGDIDIAVCATIAATRNVKDKGLRKNIVIKVFKQYMNKGKMPNNRRLAIISKYTIGGVPVEYSYEELLRSYESEETKYSALKRAKAIQESAIIGTVIVSPSPDNLSPRPGPAK</sequence>
<evidence type="ECO:0000313" key="1">
    <source>
        <dbReference type="Proteomes" id="UP000835206"/>
    </source>
</evidence>
<name>A0A9B2MRT7_BOMTE</name>
<accession>A0A9B2MRT7</accession>
<keyword evidence="1" id="KW-1185">Reference proteome</keyword>
<evidence type="ECO:0000313" key="2">
    <source>
        <dbReference type="RefSeq" id="XP_012174536.1"/>
    </source>
</evidence>
<dbReference type="GeneID" id="105666847"/>
<reference evidence="2" key="1">
    <citation type="submission" date="2025-08" db="UniProtKB">
        <authorList>
            <consortium name="RefSeq"/>
        </authorList>
    </citation>
    <scope>IDENTIFICATION</scope>
</reference>
<gene>
    <name evidence="2" type="primary">LOC105666847</name>
</gene>
<protein>
    <submittedName>
        <fullName evidence="2">Uncharacterized protein LOC105666847</fullName>
    </submittedName>
</protein>